<dbReference type="EMBL" id="JAWDGP010000711">
    <property type="protein sequence ID" value="KAK3798156.1"/>
    <property type="molecule type" value="Genomic_DNA"/>
</dbReference>
<comment type="caution">
    <text evidence="2">The sequence shown here is derived from an EMBL/GenBank/DDBJ whole genome shotgun (WGS) entry which is preliminary data.</text>
</comment>
<keyword evidence="3" id="KW-1185">Reference proteome</keyword>
<feature type="region of interest" description="Disordered" evidence="1">
    <location>
        <begin position="129"/>
        <end position="157"/>
    </location>
</feature>
<evidence type="ECO:0000313" key="3">
    <source>
        <dbReference type="Proteomes" id="UP001283361"/>
    </source>
</evidence>
<sequence length="157" mass="16977">MKKLRGKTAEEHLEVGWLTNKHCRSRAGEADRIAGCLPLLRWVREGDGGRVLREGAGRGRWVTREEEPKSGHAKGREDGEQGFSYLERDAPAHVTDSMSACGTGAGWVTNTLTLPGWARGALAGPCSCTASPPAHPQSLRDSSLLHTTASARSRDYN</sequence>
<organism evidence="2 3">
    <name type="scientific">Elysia crispata</name>
    <name type="common">lettuce slug</name>
    <dbReference type="NCBI Taxonomy" id="231223"/>
    <lineage>
        <taxon>Eukaryota</taxon>
        <taxon>Metazoa</taxon>
        <taxon>Spiralia</taxon>
        <taxon>Lophotrochozoa</taxon>
        <taxon>Mollusca</taxon>
        <taxon>Gastropoda</taxon>
        <taxon>Heterobranchia</taxon>
        <taxon>Euthyneura</taxon>
        <taxon>Panpulmonata</taxon>
        <taxon>Sacoglossa</taxon>
        <taxon>Placobranchoidea</taxon>
        <taxon>Plakobranchidae</taxon>
        <taxon>Elysia</taxon>
    </lineage>
</organism>
<reference evidence="2" key="1">
    <citation type="journal article" date="2023" name="G3 (Bethesda)">
        <title>A reference genome for the long-term kleptoplast-retaining sea slug Elysia crispata morphotype clarki.</title>
        <authorList>
            <person name="Eastman K.E."/>
            <person name="Pendleton A.L."/>
            <person name="Shaikh M.A."/>
            <person name="Suttiyut T."/>
            <person name="Ogas R."/>
            <person name="Tomko P."/>
            <person name="Gavelis G."/>
            <person name="Widhalm J.R."/>
            <person name="Wisecaver J.H."/>
        </authorList>
    </citation>
    <scope>NUCLEOTIDE SEQUENCE</scope>
    <source>
        <strain evidence="2">ECLA1</strain>
    </source>
</reference>
<name>A0AAE1B3B9_9GAST</name>
<gene>
    <name evidence="2" type="ORF">RRG08_062755</name>
</gene>
<evidence type="ECO:0000313" key="2">
    <source>
        <dbReference type="EMBL" id="KAK3798156.1"/>
    </source>
</evidence>
<protein>
    <submittedName>
        <fullName evidence="2">Uncharacterized protein</fullName>
    </submittedName>
</protein>
<feature type="compositionally biased region" description="Polar residues" evidence="1">
    <location>
        <begin position="139"/>
        <end position="151"/>
    </location>
</feature>
<dbReference type="Proteomes" id="UP001283361">
    <property type="component" value="Unassembled WGS sequence"/>
</dbReference>
<evidence type="ECO:0000256" key="1">
    <source>
        <dbReference type="SAM" id="MobiDB-lite"/>
    </source>
</evidence>
<dbReference type="AlphaFoldDB" id="A0AAE1B3B9"/>
<feature type="compositionally biased region" description="Basic and acidic residues" evidence="1">
    <location>
        <begin position="62"/>
        <end position="79"/>
    </location>
</feature>
<feature type="region of interest" description="Disordered" evidence="1">
    <location>
        <begin position="62"/>
        <end position="89"/>
    </location>
</feature>
<accession>A0AAE1B3B9</accession>
<proteinExistence type="predicted"/>